<evidence type="ECO:0000313" key="3">
    <source>
        <dbReference type="EMBL" id="HCW68104.1"/>
    </source>
</evidence>
<evidence type="ECO:0008006" key="5">
    <source>
        <dbReference type="Google" id="ProtNLM"/>
    </source>
</evidence>
<proteinExistence type="predicted"/>
<dbReference type="EMBL" id="DPOP01000099">
    <property type="protein sequence ID" value="HCW68104.1"/>
    <property type="molecule type" value="Genomic_DNA"/>
</dbReference>
<feature type="compositionally biased region" description="Acidic residues" evidence="1">
    <location>
        <begin position="162"/>
        <end position="174"/>
    </location>
</feature>
<feature type="region of interest" description="Disordered" evidence="1">
    <location>
        <begin position="161"/>
        <end position="208"/>
    </location>
</feature>
<organism evidence="3 4">
    <name type="scientific">Thalassospira lucentensis</name>
    <dbReference type="NCBI Taxonomy" id="168935"/>
    <lineage>
        <taxon>Bacteria</taxon>
        <taxon>Pseudomonadati</taxon>
        <taxon>Pseudomonadota</taxon>
        <taxon>Alphaproteobacteria</taxon>
        <taxon>Rhodospirillales</taxon>
        <taxon>Thalassospiraceae</taxon>
        <taxon>Thalassospira</taxon>
    </lineage>
</organism>
<sequence length="769" mass="84299">MKRKWFALLLLSSCLALPATAQVAQEIDSISSQSQAPTAGMDGLVEKVNIITRTKTPTELPENDPVALDLGFVDIPGVSKTLTEGVTAKAYARYVSVDDMKIGQLVLSSVGKGNRTEPLNSDNFVAQFNLDQTALDPSSPITIEGDQPELVAALERLAAAEDISEDEKSEEEVADSGVGASEGKVGSNASSNPDASGYSTPDGLDVKKTPVISSNITTNGCEIRVDLDQLQAIQQTRVETVTDGTPEYSECADGSERFKISPSYAVCTYDENVETMKATAQFMHYYTDGSGNRQEIGDCQPDTEKVYDIVEDRNACSVYLDYINLKAVPQGKLVYTNHNGKEIPVSSCAASIEIEPVPMERTTEGCDIRDDFLAGKSFGRSKYIYTLEGQDWDTSCQDNDEEYDHSTIYKTANGDQVCEPIINRESGKVTLQSRVMINVHGFEIYRTPCTPDPLAKDIQSTTSGCQDPGKWSHNISAGQSIGSERFYYLLDGKQEPVTECQDNGVVYTHQQELTGWQRHDDKLFAYRLVTVYIEGVETLSGRYNVLTSQVLPGDPQVPYLYTGVGPATNGETYYEGCTRFDERDEVERYKRPDETTHKVIVGEATPLDLGNKCNVDVQWTAYVNTRFNVGSFNPYYGTAYNGSTRTYGPSPQCGMAAVSWAFNEARHQSGDPNGFSSSHGTTRAPYHCATSSTTATKTLTREDGEVIGDPLERTCTRTAQASSVGLGSDPDEMYQHDTYGTYPVYSSGKPGFPNMNVAKPECMSNWGWY</sequence>
<accession>A0A3D5NAW4</accession>
<reference evidence="3 4" key="1">
    <citation type="journal article" date="2018" name="Nat. Biotechnol.">
        <title>A standardized bacterial taxonomy based on genome phylogeny substantially revises the tree of life.</title>
        <authorList>
            <person name="Parks D.H."/>
            <person name="Chuvochina M."/>
            <person name="Waite D.W."/>
            <person name="Rinke C."/>
            <person name="Skarshewski A."/>
            <person name="Chaumeil P.A."/>
            <person name="Hugenholtz P."/>
        </authorList>
    </citation>
    <scope>NUCLEOTIDE SEQUENCE [LARGE SCALE GENOMIC DNA]</scope>
    <source>
        <strain evidence="3">UBA9881</strain>
    </source>
</reference>
<dbReference type="AlphaFoldDB" id="A0A3D5NAW4"/>
<feature type="compositionally biased region" description="Polar residues" evidence="1">
    <location>
        <begin position="187"/>
        <end position="199"/>
    </location>
</feature>
<evidence type="ECO:0000256" key="1">
    <source>
        <dbReference type="SAM" id="MobiDB-lite"/>
    </source>
</evidence>
<gene>
    <name evidence="3" type="ORF">DHR80_13085</name>
</gene>
<evidence type="ECO:0000313" key="4">
    <source>
        <dbReference type="Proteomes" id="UP000264179"/>
    </source>
</evidence>
<name>A0A3D5NAW4_9PROT</name>
<feature type="signal peptide" evidence="2">
    <location>
        <begin position="1"/>
        <end position="21"/>
    </location>
</feature>
<dbReference type="Proteomes" id="UP000264179">
    <property type="component" value="Unassembled WGS sequence"/>
</dbReference>
<evidence type="ECO:0000256" key="2">
    <source>
        <dbReference type="SAM" id="SignalP"/>
    </source>
</evidence>
<comment type="caution">
    <text evidence="3">The sequence shown here is derived from an EMBL/GenBank/DDBJ whole genome shotgun (WGS) entry which is preliminary data.</text>
</comment>
<keyword evidence="2" id="KW-0732">Signal</keyword>
<protein>
    <recommendedName>
        <fullName evidence="5">Secreted protein</fullName>
    </recommendedName>
</protein>
<feature type="chain" id="PRO_5017671516" description="Secreted protein" evidence="2">
    <location>
        <begin position="22"/>
        <end position="769"/>
    </location>
</feature>